<dbReference type="GO" id="GO:0005840">
    <property type="term" value="C:ribosome"/>
    <property type="evidence" value="ECO:0007669"/>
    <property type="project" value="UniProtKB-KW"/>
</dbReference>
<keyword evidence="2" id="KW-0687">Ribonucleoprotein</keyword>
<keyword evidence="1 3" id="KW-0689">Ribosomal protein</keyword>
<accession>L5M7V9</accession>
<evidence type="ECO:0000313" key="4">
    <source>
        <dbReference type="Proteomes" id="UP000010556"/>
    </source>
</evidence>
<protein>
    <submittedName>
        <fullName evidence="3">60S ribosomal protein L30</fullName>
    </submittedName>
</protein>
<dbReference type="InterPro" id="IPR039109">
    <property type="entry name" value="Ribosomal_eL30-like"/>
</dbReference>
<evidence type="ECO:0000256" key="1">
    <source>
        <dbReference type="ARBA" id="ARBA00022980"/>
    </source>
</evidence>
<dbReference type="AlphaFoldDB" id="L5M7V9"/>
<dbReference type="SUPFAM" id="SSF55315">
    <property type="entry name" value="L30e-like"/>
    <property type="match status" value="1"/>
</dbReference>
<reference evidence="4" key="1">
    <citation type="journal article" date="2013" name="Science">
        <title>Comparative analysis of bat genomes provides insight into the evolution of flight and immunity.</title>
        <authorList>
            <person name="Zhang G."/>
            <person name="Cowled C."/>
            <person name="Shi Z."/>
            <person name="Huang Z."/>
            <person name="Bishop-Lilly K.A."/>
            <person name="Fang X."/>
            <person name="Wynne J.W."/>
            <person name="Xiong Z."/>
            <person name="Baker M.L."/>
            <person name="Zhao W."/>
            <person name="Tachedjian M."/>
            <person name="Zhu Y."/>
            <person name="Zhou P."/>
            <person name="Jiang X."/>
            <person name="Ng J."/>
            <person name="Yang L."/>
            <person name="Wu L."/>
            <person name="Xiao J."/>
            <person name="Feng Y."/>
            <person name="Chen Y."/>
            <person name="Sun X."/>
            <person name="Zhang Y."/>
            <person name="Marsh G.A."/>
            <person name="Crameri G."/>
            <person name="Broder C.C."/>
            <person name="Frey K.G."/>
            <person name="Wang L.F."/>
            <person name="Wang J."/>
        </authorList>
    </citation>
    <scope>NUCLEOTIDE SEQUENCE [LARGE SCALE GENOMIC DNA]</scope>
</reference>
<keyword evidence="4" id="KW-1185">Reference proteome</keyword>
<evidence type="ECO:0000313" key="3">
    <source>
        <dbReference type="EMBL" id="ELK33803.1"/>
    </source>
</evidence>
<dbReference type="EMBL" id="KB103811">
    <property type="protein sequence ID" value="ELK33803.1"/>
    <property type="molecule type" value="Genomic_DNA"/>
</dbReference>
<sequence length="87" mass="9544">MVAAKKMKKSLELVNSRLQRVMKCGKFVAGDKQMTMVRQGPVKLVVLASTHPALRKCKTGHHTTLARAAAHHYRDNGAELAAVCGKY</sequence>
<dbReference type="Gene3D" id="3.30.1330.30">
    <property type="match status" value="1"/>
</dbReference>
<proteinExistence type="predicted"/>
<dbReference type="GO" id="GO:0003723">
    <property type="term" value="F:RNA binding"/>
    <property type="evidence" value="ECO:0007669"/>
    <property type="project" value="InterPro"/>
</dbReference>
<dbReference type="GO" id="GO:1990904">
    <property type="term" value="C:ribonucleoprotein complex"/>
    <property type="evidence" value="ECO:0007669"/>
    <property type="project" value="UniProtKB-KW"/>
</dbReference>
<gene>
    <name evidence="3" type="ORF">MDA_GLEAN10010696</name>
</gene>
<organism evidence="3 4">
    <name type="scientific">Myotis davidii</name>
    <name type="common">David's myotis</name>
    <dbReference type="NCBI Taxonomy" id="225400"/>
    <lineage>
        <taxon>Eukaryota</taxon>
        <taxon>Metazoa</taxon>
        <taxon>Chordata</taxon>
        <taxon>Craniata</taxon>
        <taxon>Vertebrata</taxon>
        <taxon>Euteleostomi</taxon>
        <taxon>Mammalia</taxon>
        <taxon>Eutheria</taxon>
        <taxon>Laurasiatheria</taxon>
        <taxon>Chiroptera</taxon>
        <taxon>Yangochiroptera</taxon>
        <taxon>Vespertilionidae</taxon>
        <taxon>Myotis</taxon>
    </lineage>
</organism>
<evidence type="ECO:0000256" key="2">
    <source>
        <dbReference type="ARBA" id="ARBA00023274"/>
    </source>
</evidence>
<name>L5M7V9_MYODS</name>
<dbReference type="Proteomes" id="UP000010556">
    <property type="component" value="Unassembled WGS sequence"/>
</dbReference>
<dbReference type="PANTHER" id="PTHR11449">
    <property type="entry name" value="RIBOSOMAL PROTEIN L30"/>
    <property type="match status" value="1"/>
</dbReference>
<dbReference type="InterPro" id="IPR029064">
    <property type="entry name" value="Ribosomal_eL30-like_sf"/>
</dbReference>